<dbReference type="RefSeq" id="WP_146427576.1">
    <property type="nucleotide sequence ID" value="NZ_VFIP01000070.1"/>
</dbReference>
<name>A0A5C5PQX5_9PSED</name>
<dbReference type="OrthoDB" id="9814116at2"/>
<keyword evidence="1" id="KW-0472">Membrane</keyword>
<keyword evidence="1" id="KW-1133">Transmembrane helix</keyword>
<proteinExistence type="predicted"/>
<comment type="caution">
    <text evidence="2">The sequence shown here is derived from an EMBL/GenBank/DDBJ whole genome shotgun (WGS) entry which is preliminary data.</text>
</comment>
<dbReference type="EMBL" id="VFIP01000070">
    <property type="protein sequence ID" value="TWR81663.1"/>
    <property type="molecule type" value="Genomic_DNA"/>
</dbReference>
<feature type="transmembrane region" description="Helical" evidence="1">
    <location>
        <begin position="45"/>
        <end position="63"/>
    </location>
</feature>
<gene>
    <name evidence="2" type="ORF">FJD37_22290</name>
</gene>
<protein>
    <submittedName>
        <fullName evidence="2">Zinc ribbon domain-containing protein</fullName>
    </submittedName>
</protein>
<organism evidence="2 3">
    <name type="scientific">Pseudomonas saxonica</name>
    <dbReference type="NCBI Taxonomy" id="2600598"/>
    <lineage>
        <taxon>Bacteria</taxon>
        <taxon>Pseudomonadati</taxon>
        <taxon>Pseudomonadota</taxon>
        <taxon>Gammaproteobacteria</taxon>
        <taxon>Pseudomonadales</taxon>
        <taxon>Pseudomonadaceae</taxon>
        <taxon>Pseudomonas</taxon>
    </lineage>
</organism>
<evidence type="ECO:0000313" key="3">
    <source>
        <dbReference type="Proteomes" id="UP000317901"/>
    </source>
</evidence>
<reference evidence="2 3" key="1">
    <citation type="submission" date="2019-06" db="EMBL/GenBank/DDBJ databases">
        <title>Pseudomonas bimorpha sp. nov. isolated from bovine raw milk and skim milk concentrate.</title>
        <authorList>
            <person name="Hofmann K."/>
            <person name="Huptas C."/>
            <person name="Doll E."/>
            <person name="Scherer S."/>
            <person name="Wenning M."/>
        </authorList>
    </citation>
    <scope>NUCLEOTIDE SEQUENCE [LARGE SCALE GENOMIC DNA]</scope>
    <source>
        <strain evidence="2 3">DSM 108990</strain>
    </source>
</reference>
<dbReference type="AlphaFoldDB" id="A0A5C5PQX5"/>
<evidence type="ECO:0000313" key="2">
    <source>
        <dbReference type="EMBL" id="TWR81663.1"/>
    </source>
</evidence>
<feature type="transmembrane region" description="Helical" evidence="1">
    <location>
        <begin position="133"/>
        <end position="151"/>
    </location>
</feature>
<accession>A0A5C5PQX5</accession>
<feature type="transmembrane region" description="Helical" evidence="1">
    <location>
        <begin position="6"/>
        <end position="24"/>
    </location>
</feature>
<dbReference type="Proteomes" id="UP000317901">
    <property type="component" value="Unassembled WGS sequence"/>
</dbReference>
<sequence length="154" mass="16546">MKGLGVAVLVVGVFVVLGAMIMDVSVPSGIGRVNNIGLMSERQNYIIIGAVLSIAGLLMLVLGRRQSVPALDVSDSKACPMCAETIKRAAIKCRYCGADVSASEVSDQRAIEESTNSYISPEWLSERVESSRAAYLILPTVIVCFILIFFLSKM</sequence>
<evidence type="ECO:0000256" key="1">
    <source>
        <dbReference type="SAM" id="Phobius"/>
    </source>
</evidence>
<keyword evidence="1" id="KW-0812">Transmembrane</keyword>